<name>A0A2P5DQI9_PARAD</name>
<evidence type="ECO:0000313" key="1">
    <source>
        <dbReference type="EMBL" id="PON75563.1"/>
    </source>
</evidence>
<comment type="caution">
    <text evidence="1">The sequence shown here is derived from an EMBL/GenBank/DDBJ whole genome shotgun (WGS) entry which is preliminary data.</text>
</comment>
<dbReference type="AlphaFoldDB" id="A0A2P5DQI9"/>
<dbReference type="EMBL" id="JXTB01000023">
    <property type="protein sequence ID" value="PON75563.1"/>
    <property type="molecule type" value="Genomic_DNA"/>
</dbReference>
<organism evidence="1 2">
    <name type="scientific">Parasponia andersonii</name>
    <name type="common">Sponia andersonii</name>
    <dbReference type="NCBI Taxonomy" id="3476"/>
    <lineage>
        <taxon>Eukaryota</taxon>
        <taxon>Viridiplantae</taxon>
        <taxon>Streptophyta</taxon>
        <taxon>Embryophyta</taxon>
        <taxon>Tracheophyta</taxon>
        <taxon>Spermatophyta</taxon>
        <taxon>Magnoliopsida</taxon>
        <taxon>eudicotyledons</taxon>
        <taxon>Gunneridae</taxon>
        <taxon>Pentapetalae</taxon>
        <taxon>rosids</taxon>
        <taxon>fabids</taxon>
        <taxon>Rosales</taxon>
        <taxon>Cannabaceae</taxon>
        <taxon>Parasponia</taxon>
    </lineage>
</organism>
<evidence type="ECO:0008006" key="3">
    <source>
        <dbReference type="Google" id="ProtNLM"/>
    </source>
</evidence>
<evidence type="ECO:0000313" key="2">
    <source>
        <dbReference type="Proteomes" id="UP000237105"/>
    </source>
</evidence>
<accession>A0A2P5DQI9</accession>
<sequence length="117" mass="12685">MLIEGEVGVGGHLLDSYWSSSSSAIIVKLRVLLSICFDLVKTRRSHRQLQRQKQRIAPTDSYRTPTGSPIVKCERPGPGKLKLNVDAACFGNIGFIKVGGIIRDCNGLVKAASVESC</sequence>
<gene>
    <name evidence="1" type="ORF">PanWU01x14_041880</name>
</gene>
<protein>
    <recommendedName>
        <fullName evidence="3">RNase H type-1 domain-containing protein</fullName>
    </recommendedName>
</protein>
<proteinExistence type="predicted"/>
<dbReference type="Proteomes" id="UP000237105">
    <property type="component" value="Unassembled WGS sequence"/>
</dbReference>
<keyword evidence="2" id="KW-1185">Reference proteome</keyword>
<reference evidence="2" key="1">
    <citation type="submission" date="2016-06" db="EMBL/GenBank/DDBJ databases">
        <title>Parallel loss of symbiosis genes in relatives of nitrogen-fixing non-legume Parasponia.</title>
        <authorList>
            <person name="Van Velzen R."/>
            <person name="Holmer R."/>
            <person name="Bu F."/>
            <person name="Rutten L."/>
            <person name="Van Zeijl A."/>
            <person name="Liu W."/>
            <person name="Santuari L."/>
            <person name="Cao Q."/>
            <person name="Sharma T."/>
            <person name="Shen D."/>
            <person name="Roswanjaya Y."/>
            <person name="Wardhani T."/>
            <person name="Kalhor M.S."/>
            <person name="Jansen J."/>
            <person name="Van den Hoogen J."/>
            <person name="Gungor B."/>
            <person name="Hartog M."/>
            <person name="Hontelez J."/>
            <person name="Verver J."/>
            <person name="Yang W.-C."/>
            <person name="Schijlen E."/>
            <person name="Repin R."/>
            <person name="Schilthuizen M."/>
            <person name="Schranz E."/>
            <person name="Heidstra R."/>
            <person name="Miyata K."/>
            <person name="Fedorova E."/>
            <person name="Kohlen W."/>
            <person name="Bisseling T."/>
            <person name="Smit S."/>
            <person name="Geurts R."/>
        </authorList>
    </citation>
    <scope>NUCLEOTIDE SEQUENCE [LARGE SCALE GENOMIC DNA]</scope>
    <source>
        <strain evidence="2">cv. WU1-14</strain>
    </source>
</reference>
<dbReference type="OrthoDB" id="1741277at2759"/>